<protein>
    <submittedName>
        <fullName evidence="2">Homeobox protein E30</fullName>
    </submittedName>
</protein>
<gene>
    <name evidence="2" type="primary">HME30_1</name>
    <name evidence="2" type="ORF">E2C01_053645</name>
</gene>
<dbReference type="PROSITE" id="PS00033">
    <property type="entry name" value="ENGRAILED"/>
    <property type="match status" value="1"/>
</dbReference>
<name>A0A5B7GHP8_PORTR</name>
<comment type="caution">
    <text evidence="2">The sequence shown here is derived from an EMBL/GenBank/DDBJ whole genome shotgun (WGS) entry which is preliminary data.</text>
</comment>
<dbReference type="Pfam" id="PF10525">
    <property type="entry name" value="Engrail_1_C_sig"/>
    <property type="match status" value="1"/>
</dbReference>
<dbReference type="InterPro" id="IPR019737">
    <property type="entry name" value="Homeobox-engrailed_CS"/>
</dbReference>
<evidence type="ECO:0000313" key="2">
    <source>
        <dbReference type="EMBL" id="MPC59621.1"/>
    </source>
</evidence>
<evidence type="ECO:0000259" key="1">
    <source>
        <dbReference type="Pfam" id="PF10525"/>
    </source>
</evidence>
<dbReference type="EMBL" id="VSRR010016718">
    <property type="protein sequence ID" value="MPC59621.1"/>
    <property type="molecule type" value="Genomic_DNA"/>
</dbReference>
<keyword evidence="3" id="KW-1185">Reference proteome</keyword>
<dbReference type="AlphaFoldDB" id="A0A5B7GHP8"/>
<sequence length="79" mass="8919">MILLHHALTLSCRSHLQSQPYQQHRNLCLPSDSPLSLRPSQQAKGQTNPLALQLMAQGLYNHSTIPIREEDEDKLLPPV</sequence>
<dbReference type="GO" id="GO:0003677">
    <property type="term" value="F:DNA binding"/>
    <property type="evidence" value="ECO:0007669"/>
    <property type="project" value="UniProtKB-KW"/>
</dbReference>
<feature type="domain" description="Homeobox engrailed C-terminal" evidence="1">
    <location>
        <begin position="43"/>
        <end position="73"/>
    </location>
</feature>
<dbReference type="InterPro" id="IPR019549">
    <property type="entry name" value="Homeobox-engrailed_C-terminal"/>
</dbReference>
<dbReference type="Proteomes" id="UP000324222">
    <property type="component" value="Unassembled WGS sequence"/>
</dbReference>
<accession>A0A5B7GHP8</accession>
<keyword evidence="2" id="KW-0371">Homeobox</keyword>
<proteinExistence type="predicted"/>
<evidence type="ECO:0000313" key="3">
    <source>
        <dbReference type="Proteomes" id="UP000324222"/>
    </source>
</evidence>
<keyword evidence="2" id="KW-0238">DNA-binding</keyword>
<reference evidence="2 3" key="1">
    <citation type="submission" date="2019-05" db="EMBL/GenBank/DDBJ databases">
        <title>Another draft genome of Portunus trituberculatus and its Hox gene families provides insights of decapod evolution.</title>
        <authorList>
            <person name="Jeong J.-H."/>
            <person name="Song I."/>
            <person name="Kim S."/>
            <person name="Choi T."/>
            <person name="Kim D."/>
            <person name="Ryu S."/>
            <person name="Kim W."/>
        </authorList>
    </citation>
    <scope>NUCLEOTIDE SEQUENCE [LARGE SCALE GENOMIC DNA]</scope>
    <source>
        <tissue evidence="2">Muscle</tissue>
    </source>
</reference>
<organism evidence="2 3">
    <name type="scientific">Portunus trituberculatus</name>
    <name type="common">Swimming crab</name>
    <name type="synonym">Neptunus trituberculatus</name>
    <dbReference type="NCBI Taxonomy" id="210409"/>
    <lineage>
        <taxon>Eukaryota</taxon>
        <taxon>Metazoa</taxon>
        <taxon>Ecdysozoa</taxon>
        <taxon>Arthropoda</taxon>
        <taxon>Crustacea</taxon>
        <taxon>Multicrustacea</taxon>
        <taxon>Malacostraca</taxon>
        <taxon>Eumalacostraca</taxon>
        <taxon>Eucarida</taxon>
        <taxon>Decapoda</taxon>
        <taxon>Pleocyemata</taxon>
        <taxon>Brachyura</taxon>
        <taxon>Eubrachyura</taxon>
        <taxon>Portunoidea</taxon>
        <taxon>Portunidae</taxon>
        <taxon>Portuninae</taxon>
        <taxon>Portunus</taxon>
    </lineage>
</organism>